<dbReference type="Proteomes" id="UP000192247">
    <property type="component" value="Unassembled WGS sequence"/>
</dbReference>
<name>A0A1V9XLZ7_9ACAR</name>
<sequence>MGSGSASHHSSPKVSKTAELSHFITEEFARHGRKRPLPVAPLHHTNHSIPAAAVTNSAVQSDDVLHHRSGPIEDDVIMGSPQHKRSKFL</sequence>
<dbReference type="AlphaFoldDB" id="A0A1V9XLZ7"/>
<dbReference type="EMBL" id="MNPL01008122">
    <property type="protein sequence ID" value="OQR74368.1"/>
    <property type="molecule type" value="Genomic_DNA"/>
</dbReference>
<organism evidence="2 3">
    <name type="scientific">Tropilaelaps mercedesae</name>
    <dbReference type="NCBI Taxonomy" id="418985"/>
    <lineage>
        <taxon>Eukaryota</taxon>
        <taxon>Metazoa</taxon>
        <taxon>Ecdysozoa</taxon>
        <taxon>Arthropoda</taxon>
        <taxon>Chelicerata</taxon>
        <taxon>Arachnida</taxon>
        <taxon>Acari</taxon>
        <taxon>Parasitiformes</taxon>
        <taxon>Mesostigmata</taxon>
        <taxon>Gamasina</taxon>
        <taxon>Dermanyssoidea</taxon>
        <taxon>Laelapidae</taxon>
        <taxon>Tropilaelaps</taxon>
    </lineage>
</organism>
<feature type="region of interest" description="Disordered" evidence="1">
    <location>
        <begin position="70"/>
        <end position="89"/>
    </location>
</feature>
<protein>
    <submittedName>
        <fullName evidence="2">Uncharacterized protein</fullName>
    </submittedName>
</protein>
<evidence type="ECO:0000313" key="3">
    <source>
        <dbReference type="Proteomes" id="UP000192247"/>
    </source>
</evidence>
<comment type="caution">
    <text evidence="2">The sequence shown here is derived from an EMBL/GenBank/DDBJ whole genome shotgun (WGS) entry which is preliminary data.</text>
</comment>
<dbReference type="InParanoid" id="A0A1V9XLZ7"/>
<evidence type="ECO:0000313" key="2">
    <source>
        <dbReference type="EMBL" id="OQR74368.1"/>
    </source>
</evidence>
<proteinExistence type="predicted"/>
<evidence type="ECO:0000256" key="1">
    <source>
        <dbReference type="SAM" id="MobiDB-lite"/>
    </source>
</evidence>
<dbReference type="OrthoDB" id="5823474at2759"/>
<reference evidence="2 3" key="1">
    <citation type="journal article" date="2017" name="Gigascience">
        <title>Draft genome of the honey bee ectoparasitic mite, Tropilaelaps mercedesae, is shaped by the parasitic life history.</title>
        <authorList>
            <person name="Dong X."/>
            <person name="Armstrong S.D."/>
            <person name="Xia D."/>
            <person name="Makepeace B.L."/>
            <person name="Darby A.C."/>
            <person name="Kadowaki T."/>
        </authorList>
    </citation>
    <scope>NUCLEOTIDE SEQUENCE [LARGE SCALE GENOMIC DNA]</scope>
    <source>
        <strain evidence="2">Wuxi-XJTLU</strain>
    </source>
</reference>
<gene>
    <name evidence="2" type="ORF">BIW11_09126</name>
</gene>
<accession>A0A1V9XLZ7</accession>
<keyword evidence="3" id="KW-1185">Reference proteome</keyword>